<evidence type="ECO:0000259" key="1">
    <source>
        <dbReference type="PROSITE" id="PS51746"/>
    </source>
</evidence>
<dbReference type="Proteomes" id="UP000886043">
    <property type="component" value="Unassembled WGS sequence"/>
</dbReference>
<dbReference type="AlphaFoldDB" id="A0A7C3GTK9"/>
<comment type="caution">
    <text evidence="2">The sequence shown here is derived from an EMBL/GenBank/DDBJ whole genome shotgun (WGS) entry which is preliminary data.</text>
</comment>
<proteinExistence type="predicted"/>
<gene>
    <name evidence="2" type="ORF">ENJ40_03150</name>
</gene>
<dbReference type="SMART" id="SM00332">
    <property type="entry name" value="PP2Cc"/>
    <property type="match status" value="1"/>
</dbReference>
<organism evidence="2">
    <name type="scientific">Thermosulfurimonas dismutans</name>
    <dbReference type="NCBI Taxonomy" id="999894"/>
    <lineage>
        <taxon>Bacteria</taxon>
        <taxon>Pseudomonadati</taxon>
        <taxon>Thermodesulfobacteriota</taxon>
        <taxon>Thermodesulfobacteria</taxon>
        <taxon>Thermodesulfobacteriales</taxon>
        <taxon>Thermodesulfobacteriaceae</taxon>
        <taxon>Thermosulfurimonas</taxon>
    </lineage>
</organism>
<feature type="domain" description="PPM-type phosphatase" evidence="1">
    <location>
        <begin position="8"/>
        <end position="255"/>
    </location>
</feature>
<dbReference type="PROSITE" id="PS51746">
    <property type="entry name" value="PPM_2"/>
    <property type="match status" value="1"/>
</dbReference>
<dbReference type="EMBL" id="DRMH01000035">
    <property type="protein sequence ID" value="HFC97443.1"/>
    <property type="molecule type" value="Genomic_DNA"/>
</dbReference>
<evidence type="ECO:0000313" key="2">
    <source>
        <dbReference type="EMBL" id="HFC97443.1"/>
    </source>
</evidence>
<sequence length="257" mass="29179">MSSKDPVIYCVRTDIGLRRKRNEDSYLVADRRHPLLGSLWAVADGMGGHPDGDLASRLVCRYLEELYFSSPSLKEVLLYRFRPRALLSRLEKCVEEVQKRLLEYEKKHPESEGFGTTLSVLVLREGHGFIAHVGDSRIYRLRHGDLTQLTTDDTLVQEMVEEGEMTEEEARTSRYRHILTQALGGGYEKVRCFSIDIRPGDLYLLSTDGLHDLVPQTSIRKILLENPLPRVCDMLVEAALARGGRDNVTVIVVRIEG</sequence>
<reference evidence="2" key="1">
    <citation type="journal article" date="2020" name="mSystems">
        <title>Genome- and Community-Level Interaction Insights into Carbon Utilization and Element Cycling Functions of Hydrothermarchaeota in Hydrothermal Sediment.</title>
        <authorList>
            <person name="Zhou Z."/>
            <person name="Liu Y."/>
            <person name="Xu W."/>
            <person name="Pan J."/>
            <person name="Luo Z.H."/>
            <person name="Li M."/>
        </authorList>
    </citation>
    <scope>NUCLEOTIDE SEQUENCE [LARGE SCALE GENOMIC DNA]</scope>
    <source>
        <strain evidence="2">HyVt-483</strain>
    </source>
</reference>
<name>A0A7C3GTK9_9BACT</name>
<dbReference type="Gene3D" id="3.60.40.10">
    <property type="entry name" value="PPM-type phosphatase domain"/>
    <property type="match status" value="1"/>
</dbReference>
<dbReference type="InterPro" id="IPR001932">
    <property type="entry name" value="PPM-type_phosphatase-like_dom"/>
</dbReference>
<protein>
    <submittedName>
        <fullName evidence="2">Serine/threonine-protein phosphatase</fullName>
    </submittedName>
</protein>
<dbReference type="PANTHER" id="PTHR47992">
    <property type="entry name" value="PROTEIN PHOSPHATASE"/>
    <property type="match status" value="1"/>
</dbReference>
<dbReference type="InterPro" id="IPR036457">
    <property type="entry name" value="PPM-type-like_dom_sf"/>
</dbReference>
<dbReference type="InterPro" id="IPR015655">
    <property type="entry name" value="PP2C"/>
</dbReference>
<accession>A0A7C3GTK9</accession>
<dbReference type="Pfam" id="PF13672">
    <property type="entry name" value="PP2C_2"/>
    <property type="match status" value="1"/>
</dbReference>
<dbReference type="GO" id="GO:0004722">
    <property type="term" value="F:protein serine/threonine phosphatase activity"/>
    <property type="evidence" value="ECO:0007669"/>
    <property type="project" value="InterPro"/>
</dbReference>
<dbReference type="CDD" id="cd00143">
    <property type="entry name" value="PP2Cc"/>
    <property type="match status" value="1"/>
</dbReference>
<dbReference type="SMART" id="SM00331">
    <property type="entry name" value="PP2C_SIG"/>
    <property type="match status" value="1"/>
</dbReference>
<dbReference type="SUPFAM" id="SSF81606">
    <property type="entry name" value="PP2C-like"/>
    <property type="match status" value="1"/>
</dbReference>